<reference evidence="1" key="1">
    <citation type="submission" date="2017-07" db="EMBL/GenBank/DDBJ databases">
        <title>Taro Niue Genome Assembly and Annotation.</title>
        <authorList>
            <person name="Atibalentja N."/>
            <person name="Keating K."/>
            <person name="Fields C.J."/>
        </authorList>
    </citation>
    <scope>NUCLEOTIDE SEQUENCE</scope>
    <source>
        <strain evidence="1">Niue_2</strain>
        <tissue evidence="1">Leaf</tissue>
    </source>
</reference>
<name>A0A843V002_COLES</name>
<gene>
    <name evidence="1" type="ORF">Taro_017636</name>
</gene>
<protein>
    <submittedName>
        <fullName evidence="1">Uncharacterized protein</fullName>
    </submittedName>
</protein>
<dbReference type="EMBL" id="NMUH01000809">
    <property type="protein sequence ID" value="MQL85119.1"/>
    <property type="molecule type" value="Genomic_DNA"/>
</dbReference>
<accession>A0A843V002</accession>
<dbReference type="Proteomes" id="UP000652761">
    <property type="component" value="Unassembled WGS sequence"/>
</dbReference>
<proteinExistence type="predicted"/>
<evidence type="ECO:0000313" key="2">
    <source>
        <dbReference type="Proteomes" id="UP000652761"/>
    </source>
</evidence>
<keyword evidence="2" id="KW-1185">Reference proteome</keyword>
<organism evidence="1 2">
    <name type="scientific">Colocasia esculenta</name>
    <name type="common">Wild taro</name>
    <name type="synonym">Arum esculentum</name>
    <dbReference type="NCBI Taxonomy" id="4460"/>
    <lineage>
        <taxon>Eukaryota</taxon>
        <taxon>Viridiplantae</taxon>
        <taxon>Streptophyta</taxon>
        <taxon>Embryophyta</taxon>
        <taxon>Tracheophyta</taxon>
        <taxon>Spermatophyta</taxon>
        <taxon>Magnoliopsida</taxon>
        <taxon>Liliopsida</taxon>
        <taxon>Araceae</taxon>
        <taxon>Aroideae</taxon>
        <taxon>Colocasieae</taxon>
        <taxon>Colocasia</taxon>
    </lineage>
</organism>
<evidence type="ECO:0000313" key="1">
    <source>
        <dbReference type="EMBL" id="MQL85119.1"/>
    </source>
</evidence>
<comment type="caution">
    <text evidence="1">The sequence shown here is derived from an EMBL/GenBank/DDBJ whole genome shotgun (WGS) entry which is preliminary data.</text>
</comment>
<dbReference type="AlphaFoldDB" id="A0A843V002"/>
<sequence>MPVGMPGSSCLLKMGRVTWGCYNRSVGQKTCSAPSGHTFRAGLFCAAGLTSLFGSIPLKSSTMLR</sequence>